<evidence type="ECO:0000313" key="3">
    <source>
        <dbReference type="Proteomes" id="UP000663801"/>
    </source>
</evidence>
<dbReference type="Proteomes" id="UP000663801">
    <property type="component" value="Unassembled WGS sequence"/>
</dbReference>
<dbReference type="InterPro" id="IPR025326">
    <property type="entry name" value="DUF4232"/>
</dbReference>
<dbReference type="AlphaFoldDB" id="A0A938YNQ2"/>
<protein>
    <submittedName>
        <fullName evidence="2">DUF4232 domain-containing protein</fullName>
    </submittedName>
</protein>
<sequence>MPSVPTEPGVSEIVVDRCADGGVPVVVDGRDAAMGQRFILLTALNCTDAPVVLDGVPAVDFLAEDGQRFDITAEPGTVGETDGRATTAPVTLAPGAAAGTTLSWRNLTEYDGPETAESIVLTLGEGLPPVTVELTVDLGTTHRAFVSGWSANDPAYPAPVTVTVTTTATPTG</sequence>
<evidence type="ECO:0000313" key="2">
    <source>
        <dbReference type="EMBL" id="MBM9477911.1"/>
    </source>
</evidence>
<dbReference type="EMBL" id="JAERWL010000014">
    <property type="protein sequence ID" value="MBM9477911.1"/>
    <property type="molecule type" value="Genomic_DNA"/>
</dbReference>
<comment type="caution">
    <text evidence="2">The sequence shown here is derived from an EMBL/GenBank/DDBJ whole genome shotgun (WGS) entry which is preliminary data.</text>
</comment>
<keyword evidence="3" id="KW-1185">Reference proteome</keyword>
<accession>A0A938YNQ2</accession>
<organism evidence="2 3">
    <name type="scientific">Nakamurella flavida</name>
    <dbReference type="NCBI Taxonomy" id="363630"/>
    <lineage>
        <taxon>Bacteria</taxon>
        <taxon>Bacillati</taxon>
        <taxon>Actinomycetota</taxon>
        <taxon>Actinomycetes</taxon>
        <taxon>Nakamurellales</taxon>
        <taxon>Nakamurellaceae</taxon>
        <taxon>Nakamurella</taxon>
    </lineage>
</organism>
<dbReference type="RefSeq" id="WP_205258034.1">
    <property type="nucleotide sequence ID" value="NZ_JAERWL010000014.1"/>
</dbReference>
<gene>
    <name evidence="2" type="ORF">JL107_15795</name>
</gene>
<feature type="domain" description="DUF4232" evidence="1">
    <location>
        <begin position="18"/>
        <end position="144"/>
    </location>
</feature>
<reference evidence="2" key="1">
    <citation type="submission" date="2021-01" db="EMBL/GenBank/DDBJ databases">
        <title>KCTC 19127 draft genome.</title>
        <authorList>
            <person name="An D."/>
        </authorList>
    </citation>
    <scope>NUCLEOTIDE SEQUENCE</scope>
    <source>
        <strain evidence="2">KCTC 19127</strain>
    </source>
</reference>
<evidence type="ECO:0000259" key="1">
    <source>
        <dbReference type="Pfam" id="PF14016"/>
    </source>
</evidence>
<dbReference type="Pfam" id="PF14016">
    <property type="entry name" value="DUF4232"/>
    <property type="match status" value="1"/>
</dbReference>
<proteinExistence type="predicted"/>
<name>A0A938YNQ2_9ACTN</name>